<feature type="domain" description="GP-PDE" evidence="3">
    <location>
        <begin position="68"/>
        <end position="298"/>
    </location>
</feature>
<dbReference type="PROSITE" id="PS51704">
    <property type="entry name" value="GP_PDE"/>
    <property type="match status" value="1"/>
</dbReference>
<gene>
    <name evidence="4" type="ORF">JNB61_17900</name>
</gene>
<proteinExistence type="predicted"/>
<evidence type="ECO:0000256" key="2">
    <source>
        <dbReference type="SAM" id="SignalP"/>
    </source>
</evidence>
<accession>A0ABS7I4H4</accession>
<dbReference type="Proteomes" id="UP000777440">
    <property type="component" value="Unassembled WGS sequence"/>
</dbReference>
<dbReference type="InterPro" id="IPR030395">
    <property type="entry name" value="GP_PDE_dom"/>
</dbReference>
<dbReference type="PANTHER" id="PTHR46211">
    <property type="entry name" value="GLYCEROPHOSPHORYL DIESTER PHOSPHODIESTERASE"/>
    <property type="match status" value="1"/>
</dbReference>
<dbReference type="InterPro" id="IPR006311">
    <property type="entry name" value="TAT_signal"/>
</dbReference>
<feature type="chain" id="PRO_5046229788" description="GP-PDE domain-containing protein" evidence="2">
    <location>
        <begin position="23"/>
        <end position="496"/>
    </location>
</feature>
<keyword evidence="2" id="KW-0732">Signal</keyword>
<feature type="region of interest" description="Disordered" evidence="1">
    <location>
        <begin position="31"/>
        <end position="59"/>
    </location>
</feature>
<organism evidence="4 5">
    <name type="scientific">Microbacterium ureisolvens</name>
    <dbReference type="NCBI Taxonomy" id="2781186"/>
    <lineage>
        <taxon>Bacteria</taxon>
        <taxon>Bacillati</taxon>
        <taxon>Actinomycetota</taxon>
        <taxon>Actinomycetes</taxon>
        <taxon>Micrococcales</taxon>
        <taxon>Microbacteriaceae</taxon>
        <taxon>Microbacterium</taxon>
    </lineage>
</organism>
<sequence>MTPSPISRRGFLIAGLSTALLAGCTAVPGSRSAPTTAAPSASPTLSPSPTPSRPPAPSSIPELLARERFYVGHRGSGDNWPEHTLTAYRNARAAGADAIEISVCATSDGVLVCHHDLSAERVLGVDKKIADMTWSELSALQVDARSWLGVNTPLEPVARLEDVLRELGPEVLVFIEDKQGTNTMPILDVLDAQARSTERFVWKQWAPAAQVRAAKERGYRAWGYFDEEQLDRLDDFAATFDILGVPTGASDELIQQVVGTGLPVMCWEVRFHDQVERLARLGVTGMMCSNVGYLVDGRPSDRDAFATGRRAAGDLPSAIDTLGWSSQPAFVPSRESLRIQSARATSYLMGSLAAAGKRLRRLDVTIAWPDAVPPSGAAGVVFALSGDGPGGQGERGDATGCQLTLDGSGTIAIAPYERGVTGSPVSTGKVEAPAEGSAVRLRIDVDDDHVRVTVGERTALEAVLEASALRGPWVRLFKDDKTDQAVEFSGLRVAFR</sequence>
<dbReference type="RefSeq" id="WP_220340517.1">
    <property type="nucleotide sequence ID" value="NZ_JAEUAX010000014.1"/>
</dbReference>
<protein>
    <recommendedName>
        <fullName evidence="3">GP-PDE domain-containing protein</fullName>
    </recommendedName>
</protein>
<evidence type="ECO:0000259" key="3">
    <source>
        <dbReference type="PROSITE" id="PS51704"/>
    </source>
</evidence>
<evidence type="ECO:0000313" key="5">
    <source>
        <dbReference type="Proteomes" id="UP000777440"/>
    </source>
</evidence>
<dbReference type="Pfam" id="PF03009">
    <property type="entry name" value="GDPD"/>
    <property type="match status" value="1"/>
</dbReference>
<dbReference type="PANTHER" id="PTHR46211:SF14">
    <property type="entry name" value="GLYCEROPHOSPHODIESTER PHOSPHODIESTERASE"/>
    <property type="match status" value="1"/>
</dbReference>
<keyword evidence="5" id="KW-1185">Reference proteome</keyword>
<feature type="signal peptide" evidence="2">
    <location>
        <begin position="1"/>
        <end position="22"/>
    </location>
</feature>
<evidence type="ECO:0000256" key="1">
    <source>
        <dbReference type="SAM" id="MobiDB-lite"/>
    </source>
</evidence>
<feature type="compositionally biased region" description="Pro residues" evidence="1">
    <location>
        <begin position="46"/>
        <end position="58"/>
    </location>
</feature>
<dbReference type="EMBL" id="JAEUAX010000014">
    <property type="protein sequence ID" value="MBW9111646.1"/>
    <property type="molecule type" value="Genomic_DNA"/>
</dbReference>
<dbReference type="InterPro" id="IPR017946">
    <property type="entry name" value="PLC-like_Pdiesterase_TIM-brl"/>
</dbReference>
<comment type="caution">
    <text evidence="4">The sequence shown here is derived from an EMBL/GenBank/DDBJ whole genome shotgun (WGS) entry which is preliminary data.</text>
</comment>
<feature type="compositionally biased region" description="Low complexity" evidence="1">
    <location>
        <begin position="31"/>
        <end position="45"/>
    </location>
</feature>
<evidence type="ECO:0000313" key="4">
    <source>
        <dbReference type="EMBL" id="MBW9111646.1"/>
    </source>
</evidence>
<dbReference type="PROSITE" id="PS51318">
    <property type="entry name" value="TAT"/>
    <property type="match status" value="1"/>
</dbReference>
<reference evidence="4 5" key="1">
    <citation type="journal article" date="2021" name="MBio">
        <title>Poor Competitiveness of Bradyrhizobium in Pigeon Pea Root Colonization in Indian Soils.</title>
        <authorList>
            <person name="Chalasani D."/>
            <person name="Basu A."/>
            <person name="Pullabhotla S.V.S.R.N."/>
            <person name="Jorrin B."/>
            <person name="Neal A.L."/>
            <person name="Poole P.S."/>
            <person name="Podile A.R."/>
            <person name="Tkacz A."/>
        </authorList>
    </citation>
    <scope>NUCLEOTIDE SEQUENCE [LARGE SCALE GENOMIC DNA]</scope>
    <source>
        <strain evidence="4 5">HU12</strain>
    </source>
</reference>
<name>A0ABS7I4H4_9MICO</name>
<dbReference type="SUPFAM" id="SSF51695">
    <property type="entry name" value="PLC-like phosphodiesterases"/>
    <property type="match status" value="1"/>
</dbReference>
<dbReference type="Gene3D" id="3.20.20.190">
    <property type="entry name" value="Phosphatidylinositol (PI) phosphodiesterase"/>
    <property type="match status" value="1"/>
</dbReference>